<evidence type="ECO:0000313" key="3">
    <source>
        <dbReference type="Proteomes" id="UP001156694"/>
    </source>
</evidence>
<dbReference type="Pfam" id="PF06568">
    <property type="entry name" value="YjiS-like"/>
    <property type="match status" value="1"/>
</dbReference>
<dbReference type="Proteomes" id="UP001156694">
    <property type="component" value="Unassembled WGS sequence"/>
</dbReference>
<comment type="caution">
    <text evidence="2">The sequence shown here is derived from an EMBL/GenBank/DDBJ whole genome shotgun (WGS) entry which is preliminary data.</text>
</comment>
<name>A0ABQ5VTE2_9RHOB</name>
<dbReference type="InterPro" id="IPR009506">
    <property type="entry name" value="YjiS-like"/>
</dbReference>
<keyword evidence="3" id="KW-1185">Reference proteome</keyword>
<organism evidence="2 3">
    <name type="scientific">Amylibacter marinus</name>
    <dbReference type="NCBI Taxonomy" id="1475483"/>
    <lineage>
        <taxon>Bacteria</taxon>
        <taxon>Pseudomonadati</taxon>
        <taxon>Pseudomonadota</taxon>
        <taxon>Alphaproteobacteria</taxon>
        <taxon>Rhodobacterales</taxon>
        <taxon>Paracoccaceae</taxon>
        <taxon>Amylibacter</taxon>
    </lineage>
</organism>
<evidence type="ECO:0000313" key="2">
    <source>
        <dbReference type="EMBL" id="GLQ34540.1"/>
    </source>
</evidence>
<proteinExistence type="predicted"/>
<sequence length="64" mass="6721">MAATLKSFAVFATPARLVAIPASLLVIAQIQKQRRALARLSPAQLSDIGLTASQAKTEAARFGL</sequence>
<reference evidence="3" key="1">
    <citation type="journal article" date="2019" name="Int. J. Syst. Evol. Microbiol.">
        <title>The Global Catalogue of Microorganisms (GCM) 10K type strain sequencing project: providing services to taxonomists for standard genome sequencing and annotation.</title>
        <authorList>
            <consortium name="The Broad Institute Genomics Platform"/>
            <consortium name="The Broad Institute Genome Sequencing Center for Infectious Disease"/>
            <person name="Wu L."/>
            <person name="Ma J."/>
        </authorList>
    </citation>
    <scope>NUCLEOTIDE SEQUENCE [LARGE SCALE GENOMIC DNA]</scope>
    <source>
        <strain evidence="3">NBRC 110140</strain>
    </source>
</reference>
<protein>
    <recommendedName>
        <fullName evidence="1">YjiS-like domain-containing protein</fullName>
    </recommendedName>
</protein>
<dbReference type="EMBL" id="BSNN01000002">
    <property type="protein sequence ID" value="GLQ34540.1"/>
    <property type="molecule type" value="Genomic_DNA"/>
</dbReference>
<feature type="domain" description="YjiS-like" evidence="1">
    <location>
        <begin position="33"/>
        <end position="55"/>
    </location>
</feature>
<accession>A0ABQ5VTE2</accession>
<evidence type="ECO:0000259" key="1">
    <source>
        <dbReference type="Pfam" id="PF06568"/>
    </source>
</evidence>
<dbReference type="RefSeq" id="WP_284376359.1">
    <property type="nucleotide sequence ID" value="NZ_BSNN01000002.1"/>
</dbReference>
<gene>
    <name evidence="2" type="ORF">GCM10007939_08230</name>
</gene>